<dbReference type="Proteomes" id="UP000626092">
    <property type="component" value="Unassembled WGS sequence"/>
</dbReference>
<sequence>MCSLSVMNVLPSISGLADNGVHSAKLLDRLEAVSSPEVPFLNPEGSPRQESVNPKWAELVAPSSNNFGSSRMNMSYYPPQLRDTKVVVCPPQEVIDLGSELWTDCVVGYFLDSKVPFPLVKNIIMRIWEKFGISDVLANDQGFFFFKFSKADAYRSVMKAGPWLIAGKLLILKPWEPQMVLTKEKLSTIPIWVHFYNIPLEFWTGQGLSYIASAIGKPLHADDLTEKGKRLSFAKICVEINVDSPLLDVVEVEYANGASAFINVAYPWKPSRCSECHVFGHTEAIHKLKVAKDGGPTTAPATLGQVVGLPSEKSVEQAMLDPVGIVLNGSGSLGQAPLSPKKTFRSPTVDLLKPQGNTVIMTDGVASDLVVKGRGVAPSPSPPKVTSSNIFAILDSTVLEDGISVPALEMVLESTALEDGISVPATDMAPFSPLLEDCSASSGLVPLVTKKAKGKGKGKGGGGGGGLPKTKGRR</sequence>
<dbReference type="PANTHER" id="PTHR31286">
    <property type="entry name" value="GLYCINE-RICH CELL WALL STRUCTURAL PROTEIN 1.8-LIKE"/>
    <property type="match status" value="1"/>
</dbReference>
<name>A0A834GML7_RHOSS</name>
<gene>
    <name evidence="3" type="ORF">RHSIM_Rhsim08G0149600</name>
</gene>
<dbReference type="Pfam" id="PF14111">
    <property type="entry name" value="DUF4283"/>
    <property type="match status" value="1"/>
</dbReference>
<accession>A0A834GML7</accession>
<protein>
    <recommendedName>
        <fullName evidence="2">DUF4283 domain-containing protein</fullName>
    </recommendedName>
</protein>
<dbReference type="AlphaFoldDB" id="A0A834GML7"/>
<dbReference type="InterPro" id="IPR040256">
    <property type="entry name" value="At4g02000-like"/>
</dbReference>
<organism evidence="3 4">
    <name type="scientific">Rhododendron simsii</name>
    <name type="common">Sims's rhododendron</name>
    <dbReference type="NCBI Taxonomy" id="118357"/>
    <lineage>
        <taxon>Eukaryota</taxon>
        <taxon>Viridiplantae</taxon>
        <taxon>Streptophyta</taxon>
        <taxon>Embryophyta</taxon>
        <taxon>Tracheophyta</taxon>
        <taxon>Spermatophyta</taxon>
        <taxon>Magnoliopsida</taxon>
        <taxon>eudicotyledons</taxon>
        <taxon>Gunneridae</taxon>
        <taxon>Pentapetalae</taxon>
        <taxon>asterids</taxon>
        <taxon>Ericales</taxon>
        <taxon>Ericaceae</taxon>
        <taxon>Ericoideae</taxon>
        <taxon>Rhodoreae</taxon>
        <taxon>Rhododendron</taxon>
    </lineage>
</organism>
<comment type="caution">
    <text evidence="3">The sequence shown here is derived from an EMBL/GenBank/DDBJ whole genome shotgun (WGS) entry which is preliminary data.</text>
</comment>
<proteinExistence type="predicted"/>
<evidence type="ECO:0000259" key="2">
    <source>
        <dbReference type="Pfam" id="PF14111"/>
    </source>
</evidence>
<feature type="domain" description="DUF4283" evidence="2">
    <location>
        <begin position="99"/>
        <end position="182"/>
    </location>
</feature>
<dbReference type="PANTHER" id="PTHR31286:SF99">
    <property type="entry name" value="DUF4283 DOMAIN-CONTAINING PROTEIN"/>
    <property type="match status" value="1"/>
</dbReference>
<evidence type="ECO:0000256" key="1">
    <source>
        <dbReference type="SAM" id="MobiDB-lite"/>
    </source>
</evidence>
<dbReference type="InterPro" id="IPR025558">
    <property type="entry name" value="DUF4283"/>
</dbReference>
<dbReference type="EMBL" id="WJXA01000008">
    <property type="protein sequence ID" value="KAF7134377.1"/>
    <property type="molecule type" value="Genomic_DNA"/>
</dbReference>
<evidence type="ECO:0000313" key="3">
    <source>
        <dbReference type="EMBL" id="KAF7134377.1"/>
    </source>
</evidence>
<reference evidence="3" key="1">
    <citation type="submission" date="2019-11" db="EMBL/GenBank/DDBJ databases">
        <authorList>
            <person name="Liu Y."/>
            <person name="Hou J."/>
            <person name="Li T.-Q."/>
            <person name="Guan C.-H."/>
            <person name="Wu X."/>
            <person name="Wu H.-Z."/>
            <person name="Ling F."/>
            <person name="Zhang R."/>
            <person name="Shi X.-G."/>
            <person name="Ren J.-P."/>
            <person name="Chen E.-F."/>
            <person name="Sun J.-M."/>
        </authorList>
    </citation>
    <scope>NUCLEOTIDE SEQUENCE</scope>
    <source>
        <strain evidence="3">Adult_tree_wgs_1</strain>
        <tissue evidence="3">Leaves</tissue>
    </source>
</reference>
<keyword evidence="4" id="KW-1185">Reference proteome</keyword>
<dbReference type="OrthoDB" id="1939300at2759"/>
<evidence type="ECO:0000313" key="4">
    <source>
        <dbReference type="Proteomes" id="UP000626092"/>
    </source>
</evidence>
<feature type="region of interest" description="Disordered" evidence="1">
    <location>
        <begin position="451"/>
        <end position="474"/>
    </location>
</feature>